<evidence type="ECO:0000313" key="3">
    <source>
        <dbReference type="Proteomes" id="UP000008808"/>
    </source>
</evidence>
<accession>Q2N6I4</accession>
<name>Q2N6I4_ERYLH</name>
<dbReference type="AlphaFoldDB" id="Q2N6I4"/>
<dbReference type="HOGENOM" id="CLU_859807_0_0_5"/>
<organism evidence="2 3">
    <name type="scientific">Erythrobacter litoralis (strain HTCC2594)</name>
    <dbReference type="NCBI Taxonomy" id="314225"/>
    <lineage>
        <taxon>Bacteria</taxon>
        <taxon>Pseudomonadati</taxon>
        <taxon>Pseudomonadota</taxon>
        <taxon>Alphaproteobacteria</taxon>
        <taxon>Sphingomonadales</taxon>
        <taxon>Erythrobacteraceae</taxon>
        <taxon>Erythrobacter/Porphyrobacter group</taxon>
        <taxon>Erythrobacter</taxon>
    </lineage>
</organism>
<dbReference type="Proteomes" id="UP000008808">
    <property type="component" value="Chromosome"/>
</dbReference>
<evidence type="ECO:0008006" key="4">
    <source>
        <dbReference type="Google" id="ProtNLM"/>
    </source>
</evidence>
<keyword evidence="3" id="KW-1185">Reference proteome</keyword>
<feature type="signal peptide" evidence="1">
    <location>
        <begin position="1"/>
        <end position="24"/>
    </location>
</feature>
<dbReference type="KEGG" id="eli:ELI_13075"/>
<protein>
    <recommendedName>
        <fullName evidence="4">17 kDa surface antigen</fullName>
    </recommendedName>
</protein>
<proteinExistence type="predicted"/>
<reference evidence="3" key="1">
    <citation type="journal article" date="2009" name="J. Bacteriol.">
        <title>Complete genome sequence of Erythrobacter litoralis HTCC2594.</title>
        <authorList>
            <person name="Oh H.M."/>
            <person name="Giovannoni S.J."/>
            <person name="Ferriera S."/>
            <person name="Johnson J."/>
            <person name="Cho J.C."/>
        </authorList>
    </citation>
    <scope>NUCLEOTIDE SEQUENCE [LARGE SCALE GENOMIC DNA]</scope>
    <source>
        <strain evidence="3">HTCC2594</strain>
    </source>
</reference>
<dbReference type="EMBL" id="CP000157">
    <property type="protein sequence ID" value="ABC64707.1"/>
    <property type="molecule type" value="Genomic_DNA"/>
</dbReference>
<keyword evidence="1" id="KW-0732">Signal</keyword>
<feature type="chain" id="PRO_5004212997" description="17 kDa surface antigen" evidence="1">
    <location>
        <begin position="25"/>
        <end position="323"/>
    </location>
</feature>
<sequence>MSFRYLAAGGVAAGAMIAATPGLAAQEMSYEQRVYEYAQPLPEGEQQTVFVSDPVVQSVPAQSEYRETFGAPETDYEVGYEVQYSHPAPVATHGPAGVMHPPQPVVHPPMQHRPMAAAPHHPGYPPMPPVFDRGAWLDECRAYVRERRRRGDRGATIGGLLGAAAGGVIGNRVASSERLGGALIGAGVGGLAGLAIGSAVALAQGDPDKRNCKDWLERYEDGIANGGYYPGGYYPGYPGHGWGGQWGQSWSHGSGWSGGYVVAPVTTVVVHHGGYVPVVREIVTEEWVEETVTHKKHYHKPAEKKVRYIKQKPVKRTKYIKGK</sequence>
<dbReference type="eggNOG" id="ENOG5031AYN">
    <property type="taxonomic scope" value="Bacteria"/>
</dbReference>
<evidence type="ECO:0000256" key="1">
    <source>
        <dbReference type="SAM" id="SignalP"/>
    </source>
</evidence>
<gene>
    <name evidence="2" type="ordered locus">ELI_13075</name>
</gene>
<evidence type="ECO:0000313" key="2">
    <source>
        <dbReference type="EMBL" id="ABC64707.1"/>
    </source>
</evidence>